<gene>
    <name evidence="3" type="ORF">GH714_032947</name>
    <name evidence="2" type="ORF">GH714_043720</name>
</gene>
<dbReference type="SUPFAM" id="SSF52047">
    <property type="entry name" value="RNI-like"/>
    <property type="match status" value="1"/>
</dbReference>
<dbReference type="EMBL" id="JAAGAX010000008">
    <property type="protein sequence ID" value="KAF2307878.1"/>
    <property type="molecule type" value="Genomic_DNA"/>
</dbReference>
<accession>A0A6A6M5R6</accession>
<evidence type="ECO:0000313" key="2">
    <source>
        <dbReference type="EMBL" id="KAF2282639.1"/>
    </source>
</evidence>
<dbReference type="PANTHER" id="PTHR36766">
    <property type="entry name" value="PLANT BROAD-SPECTRUM MILDEW RESISTANCE PROTEIN RPW8"/>
    <property type="match status" value="1"/>
</dbReference>
<evidence type="ECO:0000313" key="3">
    <source>
        <dbReference type="EMBL" id="KAF2307878.1"/>
    </source>
</evidence>
<organism evidence="3 4">
    <name type="scientific">Hevea brasiliensis</name>
    <name type="common">Para rubber tree</name>
    <name type="synonym">Siphonia brasiliensis</name>
    <dbReference type="NCBI Taxonomy" id="3981"/>
    <lineage>
        <taxon>Eukaryota</taxon>
        <taxon>Viridiplantae</taxon>
        <taxon>Streptophyta</taxon>
        <taxon>Embryophyta</taxon>
        <taxon>Tracheophyta</taxon>
        <taxon>Spermatophyta</taxon>
        <taxon>Magnoliopsida</taxon>
        <taxon>eudicotyledons</taxon>
        <taxon>Gunneridae</taxon>
        <taxon>Pentapetalae</taxon>
        <taxon>rosids</taxon>
        <taxon>fabids</taxon>
        <taxon>Malpighiales</taxon>
        <taxon>Euphorbiaceae</taxon>
        <taxon>Crotonoideae</taxon>
        <taxon>Micrandreae</taxon>
        <taxon>Hevea</taxon>
    </lineage>
</organism>
<dbReference type="AlphaFoldDB" id="A0A6A6M5R6"/>
<sequence>MLLKISTLEGPRFAFFRVRGPAKKDRNLQELPKDIRHMINLRWLSITMKQKDLPTGGIGCLKSLRFLFITDCENLEYLFEDMQGLKKLRTLVVADCRRLMSLP</sequence>
<name>A0A6A6M5R6_HEVBR</name>
<protein>
    <recommendedName>
        <fullName evidence="5">NB-ARC domain-containing protein</fullName>
    </recommendedName>
</protein>
<comment type="caution">
    <text evidence="3">The sequence shown here is derived from an EMBL/GenBank/DDBJ whole genome shotgun (WGS) entry which is preliminary data.</text>
</comment>
<dbReference type="PANTHER" id="PTHR36766:SF30">
    <property type="entry name" value="TIR-NBS TYPE DISEASE RESISTANCE PROTEIN-RELATED"/>
    <property type="match status" value="1"/>
</dbReference>
<dbReference type="InterPro" id="IPR032675">
    <property type="entry name" value="LRR_dom_sf"/>
</dbReference>
<evidence type="ECO:0000313" key="4">
    <source>
        <dbReference type="Proteomes" id="UP000467840"/>
    </source>
</evidence>
<proteinExistence type="predicted"/>
<reference evidence="3 4" key="1">
    <citation type="journal article" date="2020" name="Mol. Plant">
        <title>The Chromosome-Based Rubber Tree Genome Provides New Insights into Spurge Genome Evolution and Rubber Biosynthesis.</title>
        <authorList>
            <person name="Liu J."/>
            <person name="Shi C."/>
            <person name="Shi C.C."/>
            <person name="Li W."/>
            <person name="Zhang Q.J."/>
            <person name="Zhang Y."/>
            <person name="Li K."/>
            <person name="Lu H.F."/>
            <person name="Shi C."/>
            <person name="Zhu S.T."/>
            <person name="Xiao Z.Y."/>
            <person name="Nan H."/>
            <person name="Yue Y."/>
            <person name="Zhu X.G."/>
            <person name="Wu Y."/>
            <person name="Hong X.N."/>
            <person name="Fan G.Y."/>
            <person name="Tong Y."/>
            <person name="Zhang D."/>
            <person name="Mao C.L."/>
            <person name="Liu Y.L."/>
            <person name="Hao S.J."/>
            <person name="Liu W.Q."/>
            <person name="Lv M.Q."/>
            <person name="Zhang H.B."/>
            <person name="Liu Y."/>
            <person name="Hu-Tang G.R."/>
            <person name="Wang J.P."/>
            <person name="Wang J.H."/>
            <person name="Sun Y.H."/>
            <person name="Ni S.B."/>
            <person name="Chen W.B."/>
            <person name="Zhang X.C."/>
            <person name="Jiao Y.N."/>
            <person name="Eichler E.E."/>
            <person name="Li G.H."/>
            <person name="Liu X."/>
            <person name="Gao L.Z."/>
        </authorList>
    </citation>
    <scope>NUCLEOTIDE SEQUENCE [LARGE SCALE GENOMIC DNA]</scope>
    <source>
        <strain evidence="4">cv. GT1</strain>
        <tissue evidence="3">Leaf</tissue>
    </source>
</reference>
<dbReference type="EMBL" id="JAAGAX010000078">
    <property type="protein sequence ID" value="KAF2282639.1"/>
    <property type="molecule type" value="Genomic_DNA"/>
</dbReference>
<dbReference type="Gene3D" id="3.80.10.10">
    <property type="entry name" value="Ribonuclease Inhibitor"/>
    <property type="match status" value="1"/>
</dbReference>
<evidence type="ECO:0008006" key="5">
    <source>
        <dbReference type="Google" id="ProtNLM"/>
    </source>
</evidence>
<dbReference type="Proteomes" id="UP000467840">
    <property type="component" value="Chromosome 9"/>
</dbReference>
<dbReference type="GO" id="GO:0006952">
    <property type="term" value="P:defense response"/>
    <property type="evidence" value="ECO:0007669"/>
    <property type="project" value="UniProtKB-KW"/>
</dbReference>
<keyword evidence="1" id="KW-0611">Plant defense</keyword>
<keyword evidence="4" id="KW-1185">Reference proteome</keyword>
<evidence type="ECO:0000256" key="1">
    <source>
        <dbReference type="ARBA" id="ARBA00022821"/>
    </source>
</evidence>